<protein>
    <submittedName>
        <fullName evidence="3">FAD/NAD(P)-binding protein</fullName>
    </submittedName>
</protein>
<dbReference type="InterPro" id="IPR036188">
    <property type="entry name" value="FAD/NAD-bd_sf"/>
</dbReference>
<dbReference type="PANTHER" id="PTHR40254:SF1">
    <property type="entry name" value="BLR0577 PROTEIN"/>
    <property type="match status" value="1"/>
</dbReference>
<dbReference type="PANTHER" id="PTHR40254">
    <property type="entry name" value="BLR0577 PROTEIN"/>
    <property type="match status" value="1"/>
</dbReference>
<keyword evidence="1" id="KW-0472">Membrane</keyword>
<evidence type="ECO:0000256" key="1">
    <source>
        <dbReference type="SAM" id="Phobius"/>
    </source>
</evidence>
<dbReference type="Pfam" id="PF13454">
    <property type="entry name" value="NAD_binding_9"/>
    <property type="match status" value="1"/>
</dbReference>
<accession>A0ABV8FDQ7</accession>
<dbReference type="SUPFAM" id="SSF51905">
    <property type="entry name" value="FAD/NAD(P)-binding domain"/>
    <property type="match status" value="1"/>
</dbReference>
<dbReference type="Gene3D" id="3.50.50.60">
    <property type="entry name" value="FAD/NAD(P)-binding domain"/>
    <property type="match status" value="1"/>
</dbReference>
<evidence type="ECO:0000259" key="2">
    <source>
        <dbReference type="Pfam" id="PF13454"/>
    </source>
</evidence>
<dbReference type="InterPro" id="IPR038732">
    <property type="entry name" value="HpyO/CreE_NAD-binding"/>
</dbReference>
<keyword evidence="1" id="KW-1133">Transmembrane helix</keyword>
<sequence>MSGSPSVVIVGGGASGTLAAVHLLRLARARAMPLEIMLIDQYGRHAQGQAYSTTDPRHLLNAATDRMSGLDDDPGHLLRWARDNGLDVDGSGYLPRQAYGRYLRDLLAAAEDRPVRVVRRVTATATALLQCPDEGPDVRVQLSGGGRIGADAAVLALGNRPQAPWPRVVDAGSRRYVADPWAPGALARIRDGAPVLVVGTGLTMVDVALTVTSAHPGTVVHALSRHALLPLPHPCPVPPPVQAAIPEGPLGLAALLRAVRLAVRDNGGDWPAVVDGLRPRTQRLWANLSPDDRRRFLDLVARHWEVHRHRIPPATAARIGELRANGRLRVLRGRLVRATTGPGGISARVSADGTVRRLDVGWLVNATGPGSGVAGDPFLSRLVADGVVRQDALRLGIDADPRGAVLDATGRPSDRIFTLGPTLRGTLYETTAIAEIRAQAAALAPRIADALALAVHPR</sequence>
<dbReference type="RefSeq" id="WP_386196251.1">
    <property type="nucleotide sequence ID" value="NZ_JBHSBC010000051.1"/>
</dbReference>
<comment type="caution">
    <text evidence="3">The sequence shown here is derived from an EMBL/GenBank/DDBJ whole genome shotgun (WGS) entry which is preliminary data.</text>
</comment>
<dbReference type="Proteomes" id="UP001595698">
    <property type="component" value="Unassembled WGS sequence"/>
</dbReference>
<evidence type="ECO:0000313" key="4">
    <source>
        <dbReference type="Proteomes" id="UP001595698"/>
    </source>
</evidence>
<evidence type="ECO:0000313" key="3">
    <source>
        <dbReference type="EMBL" id="MFC3986115.1"/>
    </source>
</evidence>
<dbReference type="InterPro" id="IPR052189">
    <property type="entry name" value="L-asp_N-monooxygenase_NS-form"/>
</dbReference>
<reference evidence="4" key="1">
    <citation type="journal article" date="2019" name="Int. J. Syst. Evol. Microbiol.">
        <title>The Global Catalogue of Microorganisms (GCM) 10K type strain sequencing project: providing services to taxonomists for standard genome sequencing and annotation.</title>
        <authorList>
            <consortium name="The Broad Institute Genomics Platform"/>
            <consortium name="The Broad Institute Genome Sequencing Center for Infectious Disease"/>
            <person name="Wu L."/>
            <person name="Ma J."/>
        </authorList>
    </citation>
    <scope>NUCLEOTIDE SEQUENCE [LARGE SCALE GENOMIC DNA]</scope>
    <source>
        <strain evidence="4">TBRC 7912</strain>
    </source>
</reference>
<name>A0ABV8FDQ7_9ACTN</name>
<gene>
    <name evidence="3" type="ORF">ACFOYY_38720</name>
</gene>
<feature type="domain" description="FAD-dependent urate hydroxylase HpyO/Asp monooxygenase CreE-like FAD/NAD(P)-binding" evidence="2">
    <location>
        <begin position="8"/>
        <end position="159"/>
    </location>
</feature>
<dbReference type="PRINTS" id="PR00368">
    <property type="entry name" value="FADPNR"/>
</dbReference>
<organism evidence="3 4">
    <name type="scientific">Streptosporangium jomthongense</name>
    <dbReference type="NCBI Taxonomy" id="1193683"/>
    <lineage>
        <taxon>Bacteria</taxon>
        <taxon>Bacillati</taxon>
        <taxon>Actinomycetota</taxon>
        <taxon>Actinomycetes</taxon>
        <taxon>Streptosporangiales</taxon>
        <taxon>Streptosporangiaceae</taxon>
        <taxon>Streptosporangium</taxon>
    </lineage>
</organism>
<keyword evidence="1" id="KW-0812">Transmembrane</keyword>
<dbReference type="EMBL" id="JBHSBC010000051">
    <property type="protein sequence ID" value="MFC3986115.1"/>
    <property type="molecule type" value="Genomic_DNA"/>
</dbReference>
<keyword evidence="4" id="KW-1185">Reference proteome</keyword>
<proteinExistence type="predicted"/>
<feature type="transmembrane region" description="Helical" evidence="1">
    <location>
        <begin position="6"/>
        <end position="27"/>
    </location>
</feature>